<dbReference type="NCBIfam" id="NF033859">
    <property type="entry name" value="SMEK_N"/>
    <property type="match status" value="1"/>
</dbReference>
<evidence type="ECO:0000259" key="1">
    <source>
        <dbReference type="Pfam" id="PF21941"/>
    </source>
</evidence>
<dbReference type="InterPro" id="IPR047740">
    <property type="entry name" value="SMEK_dom"/>
</dbReference>
<proteinExistence type="predicted"/>
<keyword evidence="3" id="KW-1185">Reference proteome</keyword>
<dbReference type="EMBL" id="JMTM01000035">
    <property type="protein sequence ID" value="OAZ04236.1"/>
    <property type="molecule type" value="Genomic_DNA"/>
</dbReference>
<evidence type="ECO:0000313" key="3">
    <source>
        <dbReference type="Proteomes" id="UP000093807"/>
    </source>
</evidence>
<sequence length="339" mass="39579">MITRGIIIGKIVDDFSSLKYQIETRNRLGQFDLTKFCEDFIREVLNICFDLNLKNLNKTRSNFPGLDLGDKKNKKAYQITSQKTSAKINETIVKIISNDEENYDHFYVFIVGEKQTSYTIHVDNAQKINFTQEGNVFDIDDILQRIVVLDIQKLESLYTLFVREFRQVKIELEPLDENGNFESSYFNYLEKKPSSPPLNAVKFLECNIEDAGYKDAFQDVLNIYENLSYVPRVTRELIAIIVDKGVKKDANFNDNGKIKILPQSLEKFLNLSEREVLIEINILENAKLVELDEDEVGERPQYFIKIKDEMLNHLLYWFIDKGISIRTVFNTMDFTILDE</sequence>
<accession>A0A199XSL1</accession>
<reference evidence="2 3" key="1">
    <citation type="submission" date="2016-06" db="EMBL/GenBank/DDBJ databases">
        <title>Draft genome sequence of Flavobacterium succinicans strain DD5b.</title>
        <authorList>
            <person name="Poehlein A."/>
            <person name="Daniel R."/>
            <person name="Simeonova D.D."/>
        </authorList>
    </citation>
    <scope>NUCLEOTIDE SEQUENCE [LARGE SCALE GENOMIC DNA]</scope>
    <source>
        <strain evidence="2 3">DD5b</strain>
    </source>
</reference>
<protein>
    <recommendedName>
        <fullName evidence="1">SMEK domain-containing protein</fullName>
    </recommendedName>
</protein>
<dbReference type="Pfam" id="PF21941">
    <property type="entry name" value="SMEK_N"/>
    <property type="match status" value="1"/>
</dbReference>
<gene>
    <name evidence="2" type="ORF">FLB_12300</name>
</gene>
<name>A0A199XSL1_9FLAO</name>
<organism evidence="2 3">
    <name type="scientific">Flavobacterium succinicans</name>
    <dbReference type="NCBI Taxonomy" id="29536"/>
    <lineage>
        <taxon>Bacteria</taxon>
        <taxon>Pseudomonadati</taxon>
        <taxon>Bacteroidota</taxon>
        <taxon>Flavobacteriia</taxon>
        <taxon>Flavobacteriales</taxon>
        <taxon>Flavobacteriaceae</taxon>
        <taxon>Flavobacterium</taxon>
    </lineage>
</organism>
<dbReference type="Proteomes" id="UP000093807">
    <property type="component" value="Unassembled WGS sequence"/>
</dbReference>
<dbReference type="AlphaFoldDB" id="A0A199XSL1"/>
<evidence type="ECO:0000313" key="2">
    <source>
        <dbReference type="EMBL" id="OAZ04236.1"/>
    </source>
</evidence>
<comment type="caution">
    <text evidence="2">The sequence shown here is derived from an EMBL/GenBank/DDBJ whole genome shotgun (WGS) entry which is preliminary data.</text>
</comment>
<dbReference type="PATRIC" id="fig|29536.5.peg.1295"/>
<feature type="domain" description="SMEK" evidence="1">
    <location>
        <begin position="10"/>
        <end position="146"/>
    </location>
</feature>